<dbReference type="EMBL" id="AAPE02053901">
    <property type="status" value="NOT_ANNOTATED_CDS"/>
    <property type="molecule type" value="Genomic_DNA"/>
</dbReference>
<keyword evidence="5" id="KW-0732">Signal</keyword>
<dbReference type="InParanoid" id="G1P5K7"/>
<dbReference type="Proteomes" id="UP000001074">
    <property type="component" value="Unassembled WGS sequence"/>
</dbReference>
<keyword evidence="3" id="KW-0677">Repeat</keyword>
<feature type="compositionally biased region" description="Low complexity" evidence="4">
    <location>
        <begin position="149"/>
        <end position="163"/>
    </location>
</feature>
<feature type="chain" id="PRO_5003417371" description="Protein NDNF" evidence="5">
    <location>
        <begin position="20"/>
        <end position="542"/>
    </location>
</feature>
<dbReference type="STRING" id="59463.ENSMLUP00000005299"/>
<dbReference type="Ensembl" id="ENSMLUT00000005800.2">
    <property type="protein sequence ID" value="ENSMLUP00000005299.2"/>
    <property type="gene ID" value="ENSMLUG00000005801.2"/>
</dbReference>
<evidence type="ECO:0008006" key="10">
    <source>
        <dbReference type="Google" id="ProtNLM"/>
    </source>
</evidence>
<dbReference type="Pfam" id="PF19433">
    <property type="entry name" value="NDNF_C"/>
    <property type="match status" value="1"/>
</dbReference>
<feature type="domain" description="Protein NDNF C-terminal" evidence="6">
    <location>
        <begin position="368"/>
        <end position="542"/>
    </location>
</feature>
<reference evidence="8" key="3">
    <citation type="submission" date="2025-09" db="UniProtKB">
        <authorList>
            <consortium name="Ensembl"/>
        </authorList>
    </citation>
    <scope>IDENTIFICATION</scope>
</reference>
<dbReference type="eggNOG" id="KOG4806">
    <property type="taxonomic scope" value="Eukaryota"/>
</dbReference>
<name>G1P5K7_MYOLU</name>
<dbReference type="InterPro" id="IPR019326">
    <property type="entry name" value="NDNF"/>
</dbReference>
<evidence type="ECO:0000259" key="7">
    <source>
        <dbReference type="Pfam" id="PF24354"/>
    </source>
</evidence>
<proteinExistence type="predicted"/>
<evidence type="ECO:0000256" key="5">
    <source>
        <dbReference type="SAM" id="SignalP"/>
    </source>
</evidence>
<reference evidence="8" key="2">
    <citation type="submission" date="2025-08" db="UniProtKB">
        <authorList>
            <consortium name="Ensembl"/>
        </authorList>
    </citation>
    <scope>IDENTIFICATION</scope>
</reference>
<organism evidence="8 9">
    <name type="scientific">Myotis lucifugus</name>
    <name type="common">Little brown bat</name>
    <dbReference type="NCBI Taxonomy" id="59463"/>
    <lineage>
        <taxon>Eukaryota</taxon>
        <taxon>Metazoa</taxon>
        <taxon>Chordata</taxon>
        <taxon>Craniata</taxon>
        <taxon>Vertebrata</taxon>
        <taxon>Euteleostomi</taxon>
        <taxon>Mammalia</taxon>
        <taxon>Eutheria</taxon>
        <taxon>Laurasiatheria</taxon>
        <taxon>Chiroptera</taxon>
        <taxon>Yangochiroptera</taxon>
        <taxon>Vespertilionidae</taxon>
        <taxon>Myotis</taxon>
    </lineage>
</organism>
<evidence type="ECO:0000259" key="6">
    <source>
        <dbReference type="Pfam" id="PF19433"/>
    </source>
</evidence>
<keyword evidence="9" id="KW-1185">Reference proteome</keyword>
<dbReference type="InterPro" id="IPR056225">
    <property type="entry name" value="NDNF_N"/>
</dbReference>
<dbReference type="GO" id="GO:0030198">
    <property type="term" value="P:extracellular matrix organization"/>
    <property type="evidence" value="ECO:0007669"/>
    <property type="project" value="TreeGrafter"/>
</dbReference>
<evidence type="ECO:0000256" key="1">
    <source>
        <dbReference type="ARBA" id="ARBA00004613"/>
    </source>
</evidence>
<dbReference type="InterPro" id="IPR045805">
    <property type="entry name" value="NDNF_C"/>
</dbReference>
<evidence type="ECO:0000256" key="3">
    <source>
        <dbReference type="ARBA" id="ARBA00022737"/>
    </source>
</evidence>
<dbReference type="AlphaFoldDB" id="G1P5K7"/>
<evidence type="ECO:0000256" key="2">
    <source>
        <dbReference type="ARBA" id="ARBA00022525"/>
    </source>
</evidence>
<feature type="region of interest" description="Disordered" evidence="4">
    <location>
        <begin position="207"/>
        <end position="239"/>
    </location>
</feature>
<feature type="compositionally biased region" description="Gly residues" evidence="4">
    <location>
        <begin position="164"/>
        <end position="174"/>
    </location>
</feature>
<accession>G1P5K7</accession>
<feature type="region of interest" description="Disordered" evidence="4">
    <location>
        <begin position="96"/>
        <end position="177"/>
    </location>
</feature>
<protein>
    <recommendedName>
        <fullName evidence="10">Protein NDNF</fullName>
    </recommendedName>
</protein>
<evidence type="ECO:0000256" key="4">
    <source>
        <dbReference type="SAM" id="MobiDB-lite"/>
    </source>
</evidence>
<dbReference type="PANTHER" id="PTHR14619">
    <property type="entry name" value="NEURON-DERIVED NEUROTROPHIC FACTOR"/>
    <property type="match status" value="1"/>
</dbReference>
<comment type="subcellular location">
    <subcellularLocation>
        <location evidence="1">Secreted</location>
    </subcellularLocation>
</comment>
<dbReference type="Pfam" id="PF24354">
    <property type="entry name" value="NDNF_N"/>
    <property type="match status" value="1"/>
</dbReference>
<dbReference type="GO" id="GO:0008201">
    <property type="term" value="F:heparin binding"/>
    <property type="evidence" value="ECO:0007669"/>
    <property type="project" value="TreeGrafter"/>
</dbReference>
<dbReference type="GeneTree" id="ENSGT00390000007586"/>
<dbReference type="EMBL" id="AAPE02053899">
    <property type="status" value="NOT_ANNOTATED_CDS"/>
    <property type="molecule type" value="Genomic_DNA"/>
</dbReference>
<dbReference type="GO" id="GO:0005576">
    <property type="term" value="C:extracellular region"/>
    <property type="evidence" value="ECO:0007669"/>
    <property type="project" value="UniProtKB-SubCell"/>
</dbReference>
<dbReference type="OMA" id="WLAGSAK"/>
<evidence type="ECO:0000313" key="8">
    <source>
        <dbReference type="Ensembl" id="ENSMLUP00000005299.2"/>
    </source>
</evidence>
<feature type="domain" description="Neuron-derived neurotrophic factor N-terminal" evidence="7">
    <location>
        <begin position="41"/>
        <end position="97"/>
    </location>
</feature>
<dbReference type="PANTHER" id="PTHR14619:SF1">
    <property type="entry name" value="PROTEIN NDNF"/>
    <property type="match status" value="1"/>
</dbReference>
<sequence length="542" mass="59392">MAPLPLWLLWLLLPLGPRAQKLPTRDEELFQMQVRDKAFFHDSSVLPDGAEISSYLFRDTPKRYFFVVEEDNTPLSVTVTPCDTPLEWRLSLQELPEEASGQGSGEQRAGLRGAAGDKAQGNMGRAQVSSGQGSGEQRGLRGAAGDKAQGSSGQVSGEQQEMGGCSGRSPGAGRGRLARGWPWMRLKTRGLVHEFVHHCGPLSWLAGSAKTGSPTSPEGSWIAREHRPDRGTPLVHDHGQGGTWEVGQPGRNRGRAPGHVQSLLLSPNRLDPSSKLTYLWKPLPPGVGWLFKSCSVFPSSLPATGIAMTVGNAAGLEPEGLQAATQLGPDSRLFSVFQVRPVSSHQKVAFFVHSCLDAVRVQVRRDGKLVLSQSVEGVRQFLLRGRPKAKYLLRLKGSRKGASLLKVLASTRPGKHAFPSLPEDTRIKAFDRLRTCSSATVAWLGTQERSKFCLYKKEVGDPYSEDQRKREQNQCLGPDTRAKSEKVLCKYFHSRNPQRAVTTETVRGLQPGKAYLLDVYLVGHGGHSVKYQSKVVKTRRVC</sequence>
<evidence type="ECO:0000313" key="9">
    <source>
        <dbReference type="Proteomes" id="UP000001074"/>
    </source>
</evidence>
<reference evidence="8 9" key="1">
    <citation type="journal article" date="2011" name="Nature">
        <title>A high-resolution map of human evolutionary constraint using 29 mammals.</title>
        <authorList>
            <person name="Lindblad-Toh K."/>
            <person name="Garber M."/>
            <person name="Zuk O."/>
            <person name="Lin M.F."/>
            <person name="Parker B.J."/>
            <person name="Washietl S."/>
            <person name="Kheradpour P."/>
            <person name="Ernst J."/>
            <person name="Jordan G."/>
            <person name="Mauceli E."/>
            <person name="Ward L.D."/>
            <person name="Lowe C.B."/>
            <person name="Holloway A.K."/>
            <person name="Clamp M."/>
            <person name="Gnerre S."/>
            <person name="Alfoldi J."/>
            <person name="Beal K."/>
            <person name="Chang J."/>
            <person name="Clawson H."/>
            <person name="Cuff J."/>
            <person name="Di Palma F."/>
            <person name="Fitzgerald S."/>
            <person name="Flicek P."/>
            <person name="Guttman M."/>
            <person name="Hubisz M.J."/>
            <person name="Jaffe D.B."/>
            <person name="Jungreis I."/>
            <person name="Kent W.J."/>
            <person name="Kostka D."/>
            <person name="Lara M."/>
            <person name="Martins A.L."/>
            <person name="Massingham T."/>
            <person name="Moltke I."/>
            <person name="Raney B.J."/>
            <person name="Rasmussen M.D."/>
            <person name="Robinson J."/>
            <person name="Stark A."/>
            <person name="Vilella A.J."/>
            <person name="Wen J."/>
            <person name="Xie X."/>
            <person name="Zody M.C."/>
            <person name="Baldwin J."/>
            <person name="Bloom T."/>
            <person name="Chin C.W."/>
            <person name="Heiman D."/>
            <person name="Nicol R."/>
            <person name="Nusbaum C."/>
            <person name="Young S."/>
            <person name="Wilkinson J."/>
            <person name="Worley K.C."/>
            <person name="Kovar C.L."/>
            <person name="Muzny D.M."/>
            <person name="Gibbs R.A."/>
            <person name="Cree A."/>
            <person name="Dihn H.H."/>
            <person name="Fowler G."/>
            <person name="Jhangiani S."/>
            <person name="Joshi V."/>
            <person name="Lee S."/>
            <person name="Lewis L.R."/>
            <person name="Nazareth L.V."/>
            <person name="Okwuonu G."/>
            <person name="Santibanez J."/>
            <person name="Warren W.C."/>
            <person name="Mardis E.R."/>
            <person name="Weinstock G.M."/>
            <person name="Wilson R.K."/>
            <person name="Delehaunty K."/>
            <person name="Dooling D."/>
            <person name="Fronik C."/>
            <person name="Fulton L."/>
            <person name="Fulton B."/>
            <person name="Graves T."/>
            <person name="Minx P."/>
            <person name="Sodergren E."/>
            <person name="Birney E."/>
            <person name="Margulies E.H."/>
            <person name="Herrero J."/>
            <person name="Green E.D."/>
            <person name="Haussler D."/>
            <person name="Siepel A."/>
            <person name="Goldman N."/>
            <person name="Pollard K.S."/>
            <person name="Pedersen J.S."/>
            <person name="Lander E.S."/>
            <person name="Kellis M."/>
        </authorList>
    </citation>
    <scope>NUCLEOTIDE SEQUENCE [LARGE SCALE GENOMIC DNA]</scope>
</reference>
<feature type="compositionally biased region" description="Basic and acidic residues" evidence="4">
    <location>
        <begin position="223"/>
        <end position="239"/>
    </location>
</feature>
<dbReference type="EMBL" id="AAPE02053900">
    <property type="status" value="NOT_ANNOTATED_CDS"/>
    <property type="molecule type" value="Genomic_DNA"/>
</dbReference>
<dbReference type="FunCoup" id="G1P5K7">
    <property type="interactions" value="175"/>
</dbReference>
<dbReference type="HOGENOM" id="CLU_041753_0_0_1"/>
<feature type="signal peptide" evidence="5">
    <location>
        <begin position="1"/>
        <end position="19"/>
    </location>
</feature>
<keyword evidence="2" id="KW-0964">Secreted</keyword>